<evidence type="ECO:0000256" key="4">
    <source>
        <dbReference type="ARBA" id="ARBA00022692"/>
    </source>
</evidence>
<dbReference type="PANTHER" id="PTHR24221:SF654">
    <property type="entry name" value="ATP-BINDING CASSETTE SUB-FAMILY B MEMBER 6"/>
    <property type="match status" value="1"/>
</dbReference>
<dbReference type="GO" id="GO:0005524">
    <property type="term" value="F:ATP binding"/>
    <property type="evidence" value="ECO:0007669"/>
    <property type="project" value="UniProtKB-KW"/>
</dbReference>
<dbReference type="FunFam" id="3.40.50.300:FF:000299">
    <property type="entry name" value="ABC transporter ATP-binding protein/permease"/>
    <property type="match status" value="1"/>
</dbReference>
<dbReference type="GO" id="GO:0140359">
    <property type="term" value="F:ABC-type transporter activity"/>
    <property type="evidence" value="ECO:0007669"/>
    <property type="project" value="InterPro"/>
</dbReference>
<evidence type="ECO:0000256" key="5">
    <source>
        <dbReference type="ARBA" id="ARBA00022741"/>
    </source>
</evidence>
<keyword evidence="7 9" id="KW-1133">Transmembrane helix</keyword>
<dbReference type="Gene3D" id="3.40.50.300">
    <property type="entry name" value="P-loop containing nucleotide triphosphate hydrolases"/>
    <property type="match status" value="1"/>
</dbReference>
<dbReference type="Pfam" id="PF00005">
    <property type="entry name" value="ABC_tran"/>
    <property type="match status" value="1"/>
</dbReference>
<evidence type="ECO:0000256" key="9">
    <source>
        <dbReference type="SAM" id="Phobius"/>
    </source>
</evidence>
<dbReference type="Gene3D" id="1.20.1560.10">
    <property type="entry name" value="ABC transporter type 1, transmembrane domain"/>
    <property type="match status" value="1"/>
</dbReference>
<organism evidence="12 13">
    <name type="scientific">Legionella jordanis</name>
    <dbReference type="NCBI Taxonomy" id="456"/>
    <lineage>
        <taxon>Bacteria</taxon>
        <taxon>Pseudomonadati</taxon>
        <taxon>Pseudomonadota</taxon>
        <taxon>Gammaproteobacteria</taxon>
        <taxon>Legionellales</taxon>
        <taxon>Legionellaceae</taxon>
        <taxon>Legionella</taxon>
    </lineage>
</organism>
<proteinExistence type="predicted"/>
<dbReference type="SMART" id="SM00382">
    <property type="entry name" value="AAA"/>
    <property type="match status" value="1"/>
</dbReference>
<dbReference type="RefSeq" id="WP_058471061.1">
    <property type="nucleotide sequence ID" value="NZ_CAAAIC010000003.1"/>
</dbReference>
<feature type="transmembrane region" description="Helical" evidence="9">
    <location>
        <begin position="328"/>
        <end position="350"/>
    </location>
</feature>
<dbReference type="PATRIC" id="fig|456.5.peg.1706"/>
<dbReference type="InterPro" id="IPR022515">
    <property type="entry name" value="NHPM_micro_ABC2"/>
</dbReference>
<dbReference type="InterPro" id="IPR036640">
    <property type="entry name" value="ABC1_TM_sf"/>
</dbReference>
<dbReference type="PROSITE" id="PS00211">
    <property type="entry name" value="ABC_TRANSPORTER_1"/>
    <property type="match status" value="1"/>
</dbReference>
<keyword evidence="8 9" id="KW-0472">Membrane</keyword>
<dbReference type="PANTHER" id="PTHR24221">
    <property type="entry name" value="ATP-BINDING CASSETTE SUB-FAMILY B"/>
    <property type="match status" value="1"/>
</dbReference>
<dbReference type="CDD" id="cd07346">
    <property type="entry name" value="ABC_6TM_exporters"/>
    <property type="match status" value="1"/>
</dbReference>
<evidence type="ECO:0000256" key="2">
    <source>
        <dbReference type="ARBA" id="ARBA00022448"/>
    </source>
</evidence>
<dbReference type="InterPro" id="IPR003593">
    <property type="entry name" value="AAA+_ATPase"/>
</dbReference>
<evidence type="ECO:0000313" key="12">
    <source>
        <dbReference type="EMBL" id="KTD17292.1"/>
    </source>
</evidence>
<dbReference type="EMBL" id="LNYJ01000011">
    <property type="protein sequence ID" value="KTD17292.1"/>
    <property type="molecule type" value="Genomic_DNA"/>
</dbReference>
<feature type="transmembrane region" description="Helical" evidence="9">
    <location>
        <begin position="574"/>
        <end position="596"/>
    </location>
</feature>
<dbReference type="AlphaFoldDB" id="A0A0W0VAZ8"/>
<evidence type="ECO:0000256" key="1">
    <source>
        <dbReference type="ARBA" id="ARBA00004651"/>
    </source>
</evidence>
<dbReference type="OrthoDB" id="9787557at2"/>
<dbReference type="InterPro" id="IPR017871">
    <property type="entry name" value="ABC_transporter-like_CS"/>
</dbReference>
<feature type="transmembrane region" description="Helical" evidence="9">
    <location>
        <begin position="362"/>
        <end position="382"/>
    </location>
</feature>
<keyword evidence="6" id="KW-0067">ATP-binding</keyword>
<feature type="domain" description="ABC transmembrane type-1" evidence="11">
    <location>
        <begin position="328"/>
        <end position="605"/>
    </location>
</feature>
<evidence type="ECO:0000256" key="7">
    <source>
        <dbReference type="ARBA" id="ARBA00022989"/>
    </source>
</evidence>
<feature type="transmembrane region" description="Helical" evidence="9">
    <location>
        <begin position="439"/>
        <end position="460"/>
    </location>
</feature>
<evidence type="ECO:0000313" key="13">
    <source>
        <dbReference type="Proteomes" id="UP000055035"/>
    </source>
</evidence>
<reference evidence="12 13" key="1">
    <citation type="submission" date="2015-11" db="EMBL/GenBank/DDBJ databases">
        <title>Genomic analysis of 38 Legionella species identifies large and diverse effector repertoires.</title>
        <authorList>
            <person name="Burstein D."/>
            <person name="Amaro F."/>
            <person name="Zusman T."/>
            <person name="Lifshitz Z."/>
            <person name="Cohen O."/>
            <person name="Gilbert J.A."/>
            <person name="Pupko T."/>
            <person name="Shuman H.A."/>
            <person name="Segal G."/>
        </authorList>
    </citation>
    <scope>NUCLEOTIDE SEQUENCE [LARGE SCALE GENOMIC DNA]</scope>
    <source>
        <strain evidence="12 13">BL-540</strain>
    </source>
</reference>
<feature type="domain" description="ABC transporter" evidence="10">
    <location>
        <begin position="637"/>
        <end position="869"/>
    </location>
</feature>
<dbReference type="InterPro" id="IPR011527">
    <property type="entry name" value="ABC1_TM_dom"/>
</dbReference>
<comment type="caution">
    <text evidence="12">The sequence shown here is derived from an EMBL/GenBank/DDBJ whole genome shotgun (WGS) entry which is preliminary data.</text>
</comment>
<keyword evidence="13" id="KW-1185">Reference proteome</keyword>
<evidence type="ECO:0000259" key="11">
    <source>
        <dbReference type="PROSITE" id="PS50929"/>
    </source>
</evidence>
<dbReference type="InterPro" id="IPR027417">
    <property type="entry name" value="P-loop_NTPase"/>
</dbReference>
<dbReference type="SUPFAM" id="SSF52540">
    <property type="entry name" value="P-loop containing nucleoside triphosphate hydrolases"/>
    <property type="match status" value="1"/>
</dbReference>
<feature type="transmembrane region" description="Helical" evidence="9">
    <location>
        <begin position="466"/>
        <end position="484"/>
    </location>
</feature>
<protein>
    <submittedName>
        <fullName evidence="12">ABC transporter</fullName>
        <ecNumber evidence="12">3.6.3.44</ecNumber>
    </submittedName>
</protein>
<dbReference type="PROSITE" id="PS50893">
    <property type="entry name" value="ABC_TRANSPORTER_2"/>
    <property type="match status" value="1"/>
</dbReference>
<dbReference type="STRING" id="456.Ljor_1598"/>
<accession>A0A0W0VAZ8</accession>
<dbReference type="GO" id="GO:0034040">
    <property type="term" value="F:ATPase-coupled lipid transmembrane transporter activity"/>
    <property type="evidence" value="ECO:0007669"/>
    <property type="project" value="TreeGrafter"/>
</dbReference>
<evidence type="ECO:0000256" key="6">
    <source>
        <dbReference type="ARBA" id="ARBA00022840"/>
    </source>
</evidence>
<dbReference type="GO" id="GO:0005886">
    <property type="term" value="C:plasma membrane"/>
    <property type="evidence" value="ECO:0007669"/>
    <property type="project" value="UniProtKB-SubCell"/>
</dbReference>
<dbReference type="EC" id="3.6.3.44" evidence="12"/>
<dbReference type="SUPFAM" id="SSF90123">
    <property type="entry name" value="ABC transporter transmembrane region"/>
    <property type="match status" value="1"/>
</dbReference>
<dbReference type="Pfam" id="PF00664">
    <property type="entry name" value="ABC_membrane"/>
    <property type="match status" value="1"/>
</dbReference>
<keyword evidence="4 9" id="KW-0812">Transmembrane</keyword>
<feature type="transmembrane region" description="Helical" evidence="9">
    <location>
        <begin position="543"/>
        <end position="568"/>
    </location>
</feature>
<evidence type="ECO:0000256" key="3">
    <source>
        <dbReference type="ARBA" id="ARBA00022475"/>
    </source>
</evidence>
<evidence type="ECO:0000256" key="8">
    <source>
        <dbReference type="ARBA" id="ARBA00023136"/>
    </source>
</evidence>
<gene>
    <name evidence="12" type="ORF">Ljor_1598</name>
</gene>
<evidence type="ECO:0000259" key="10">
    <source>
        <dbReference type="PROSITE" id="PS50893"/>
    </source>
</evidence>
<dbReference type="NCBIfam" id="TIGR03797">
    <property type="entry name" value="NHLM_micro_ABC2"/>
    <property type="match status" value="1"/>
</dbReference>
<sequence>MANSEGLIQLSKEFDLLKSSMNYFIQAGAVDLFLIPTTGIETDKRYPLFRLQSGELLLGFAEALLKENGWKLLASPLPETWVTELSEADISAATFPQKFFNWAQHFTQFLRPQYLKQIDVQLLRESLVENFKQNRISFQEVIWPLLIKTTKFIHKEERARIRQRKKNESSFLKRAFVQMLTIIYNRKYIPQGEPDASLAICVRYIAQYYQIDIPESFQPTNLKQLTQKIGLPMREVSLKGKWWLFGTHPLLLQKKEQNIFYLALPQEAGSLILFDPQQGLKKKLSQEEAQSFNPIGWQLYCSLPQQKLKLRELIAFAFRGCRKDITRLLIMGVMAAIMSLAVPWFTGVLFDQVVPAGNMVQLQQILMALLVAACAAGLFELARAMAIIRIGSKLNLNIDIAIWDRLIRLPANFFRQFSSGELARRALGASSIRRIIEGVVINSILSGIFSVLSFALLFYYDAKLALIATAFGFIISTYTLLISFTQLFNYKNMEALEGQLSGMIVQLLNGVAKIQSSGREKTVFSLWALKNGEIKGTAYKVNWYHALLSSLNAFSMPVLIVIIFAQLLKSESALSLGAFLAFNAALGQFIAGMLSLTNVLSQLLHSIPLLKRTAPIIECLPEIHAGKTDPAILNGKIEVDHLTFFYSSKEQPVVKDVSFIIEPGQYVAICGPSGSGKSTLLRLLLGFESPQQGHIFFDDHDMKQLNLQRVREQCGVVLQNSLVMPGSLFENIAGSAQLSFEAVWQAAEMAGLAEDIKKMPMGLHTIISERGGTLSGGQRQRVLIARALAKKPRILFFDEATSSLDNLSQSMVSKSLEELKISRLVIAHRLSTIQHANLILVMEQGQIVESGTYDELMAHNGLFARMASRQLI</sequence>
<dbReference type="Proteomes" id="UP000055035">
    <property type="component" value="Unassembled WGS sequence"/>
</dbReference>
<dbReference type="InterPro" id="IPR003439">
    <property type="entry name" value="ABC_transporter-like_ATP-bd"/>
</dbReference>
<dbReference type="PROSITE" id="PS50929">
    <property type="entry name" value="ABC_TM1F"/>
    <property type="match status" value="1"/>
</dbReference>
<keyword evidence="2" id="KW-0813">Transport</keyword>
<name>A0A0W0VAZ8_9GAMM</name>
<keyword evidence="12" id="KW-0378">Hydrolase</keyword>
<keyword evidence="5" id="KW-0547">Nucleotide-binding</keyword>
<keyword evidence="3" id="KW-1003">Cell membrane</keyword>
<dbReference type="GO" id="GO:0016887">
    <property type="term" value="F:ATP hydrolysis activity"/>
    <property type="evidence" value="ECO:0007669"/>
    <property type="project" value="InterPro"/>
</dbReference>
<dbReference type="InterPro" id="IPR039421">
    <property type="entry name" value="Type_1_exporter"/>
</dbReference>
<comment type="subcellular location">
    <subcellularLocation>
        <location evidence="1">Cell membrane</location>
        <topology evidence="1">Multi-pass membrane protein</topology>
    </subcellularLocation>
</comment>